<feature type="transmembrane region" description="Helical" evidence="13">
    <location>
        <begin position="100"/>
        <end position="120"/>
    </location>
</feature>
<dbReference type="Pfam" id="PF01554">
    <property type="entry name" value="MatE"/>
    <property type="match status" value="2"/>
</dbReference>
<feature type="transmembrane region" description="Helical" evidence="13">
    <location>
        <begin position="356"/>
        <end position="376"/>
    </location>
</feature>
<keyword evidence="11 13" id="KW-0472">Membrane</keyword>
<evidence type="ECO:0000256" key="11">
    <source>
        <dbReference type="ARBA" id="ARBA00023136"/>
    </source>
</evidence>
<keyword evidence="15" id="KW-1185">Reference proteome</keyword>
<feature type="transmembrane region" description="Helical" evidence="13">
    <location>
        <begin position="58"/>
        <end position="79"/>
    </location>
</feature>
<feature type="transmembrane region" description="Helical" evidence="13">
    <location>
        <begin position="280"/>
        <end position="299"/>
    </location>
</feature>
<dbReference type="PIRSF" id="PIRSF006603">
    <property type="entry name" value="DinF"/>
    <property type="match status" value="1"/>
</dbReference>
<evidence type="ECO:0000256" key="13">
    <source>
        <dbReference type="SAM" id="Phobius"/>
    </source>
</evidence>
<comment type="similarity">
    <text evidence="3">Belongs to the multi antimicrobial extrusion (MATE) (TC 2.A.66.1) family.</text>
</comment>
<sequence length="449" mass="47480">MKDKKSFTEGSVAGHLIRFSLPVFFANLLQSLYGIADMLVVGRIVGKTGLAAISNGSMIGFVISSLCIGLTMGGTVIIAQYKGAANQQGQQQAARTLFTLSAITALLVIAAGLFSCRSVLSLLRVPEAAMADAYDYMRIYLLGTICVFGYNAVCSVLKGLGDSKNPLIFAAVAAALNVGLGVLLVGPLGLGTKGAAWATILAQGGSFLAAAMLLKKQSFLFDFRLRSFRIDRLSLKQILRTGLPSAAQMVIVNFSYLIITGMINVYGVDAAAAAGIGLKVNTFAAMPCWAIGQAVTAIVGQNMGAENFWRAKKAGTAGLWLNLAVTAVVVILVQFFAAPIISLFDPSSRLVLENGVLYLRVCCSLNSLVYCVMYTCDSFAIGAGNAMLAMTNSLLDSVIVRLLFGWILSSILGYGFVGICVGQALSPLLPALIGLIYFAKGKWKNRRLI</sequence>
<evidence type="ECO:0000256" key="6">
    <source>
        <dbReference type="ARBA" id="ARBA00022449"/>
    </source>
</evidence>
<dbReference type="PANTHER" id="PTHR43298:SF2">
    <property type="entry name" value="FMN_FAD EXPORTER YEEO-RELATED"/>
    <property type="match status" value="1"/>
</dbReference>
<comment type="function">
    <text evidence="1">Multidrug efflux pump.</text>
</comment>
<evidence type="ECO:0000256" key="7">
    <source>
        <dbReference type="ARBA" id="ARBA00022475"/>
    </source>
</evidence>
<keyword evidence="7" id="KW-1003">Cell membrane</keyword>
<keyword evidence="5" id="KW-0813">Transport</keyword>
<gene>
    <name evidence="14" type="ORF">NE619_15860</name>
</gene>
<dbReference type="InterPro" id="IPR048279">
    <property type="entry name" value="MdtK-like"/>
</dbReference>
<comment type="caution">
    <text evidence="14">The sequence shown here is derived from an EMBL/GenBank/DDBJ whole genome shotgun (WGS) entry which is preliminary data.</text>
</comment>
<dbReference type="InterPro" id="IPR002528">
    <property type="entry name" value="MATE_fam"/>
</dbReference>
<evidence type="ECO:0000256" key="10">
    <source>
        <dbReference type="ARBA" id="ARBA00023065"/>
    </source>
</evidence>
<keyword evidence="10" id="KW-0406">Ion transport</keyword>
<feature type="transmembrane region" description="Helical" evidence="13">
    <location>
        <begin position="388"/>
        <end position="408"/>
    </location>
</feature>
<feature type="transmembrane region" description="Helical" evidence="13">
    <location>
        <begin position="21"/>
        <end position="46"/>
    </location>
</feature>
<evidence type="ECO:0000313" key="15">
    <source>
        <dbReference type="Proteomes" id="UP001524502"/>
    </source>
</evidence>
<evidence type="ECO:0000256" key="8">
    <source>
        <dbReference type="ARBA" id="ARBA00022692"/>
    </source>
</evidence>
<evidence type="ECO:0000256" key="9">
    <source>
        <dbReference type="ARBA" id="ARBA00022989"/>
    </source>
</evidence>
<evidence type="ECO:0000256" key="2">
    <source>
        <dbReference type="ARBA" id="ARBA00004651"/>
    </source>
</evidence>
<dbReference type="CDD" id="cd13138">
    <property type="entry name" value="MATE_yoeA_like"/>
    <property type="match status" value="1"/>
</dbReference>
<evidence type="ECO:0000256" key="12">
    <source>
        <dbReference type="ARBA" id="ARBA00031636"/>
    </source>
</evidence>
<evidence type="ECO:0000256" key="3">
    <source>
        <dbReference type="ARBA" id="ARBA00010199"/>
    </source>
</evidence>
<feature type="transmembrane region" description="Helical" evidence="13">
    <location>
        <begin position="194"/>
        <end position="214"/>
    </location>
</feature>
<evidence type="ECO:0000313" key="14">
    <source>
        <dbReference type="EMBL" id="MCQ4638211.1"/>
    </source>
</evidence>
<dbReference type="RefSeq" id="WP_256133405.1">
    <property type="nucleotide sequence ID" value="NZ_JANFXK010000022.1"/>
</dbReference>
<feature type="transmembrane region" description="Helical" evidence="13">
    <location>
        <begin position="319"/>
        <end position="344"/>
    </location>
</feature>
<keyword evidence="9 13" id="KW-1133">Transmembrane helix</keyword>
<evidence type="ECO:0000256" key="4">
    <source>
        <dbReference type="ARBA" id="ARBA00020268"/>
    </source>
</evidence>
<feature type="transmembrane region" description="Helical" evidence="13">
    <location>
        <begin position="414"/>
        <end position="439"/>
    </location>
</feature>
<feature type="transmembrane region" description="Helical" evidence="13">
    <location>
        <begin position="140"/>
        <end position="160"/>
    </location>
</feature>
<accession>A0ABT1RSN2</accession>
<reference evidence="14 15" key="1">
    <citation type="submission" date="2022-06" db="EMBL/GenBank/DDBJ databases">
        <title>Isolation of gut microbiota from human fecal samples.</title>
        <authorList>
            <person name="Pamer E.G."/>
            <person name="Barat B."/>
            <person name="Waligurski E."/>
            <person name="Medina S."/>
            <person name="Paddock L."/>
            <person name="Mostad J."/>
        </authorList>
    </citation>
    <scope>NUCLEOTIDE SEQUENCE [LARGE SCALE GENOMIC DNA]</scope>
    <source>
        <strain evidence="14 15">SL.3.17</strain>
    </source>
</reference>
<feature type="transmembrane region" description="Helical" evidence="13">
    <location>
        <begin position="246"/>
        <end position="268"/>
    </location>
</feature>
<evidence type="ECO:0000256" key="1">
    <source>
        <dbReference type="ARBA" id="ARBA00003408"/>
    </source>
</evidence>
<dbReference type="NCBIfam" id="TIGR00797">
    <property type="entry name" value="matE"/>
    <property type="match status" value="1"/>
</dbReference>
<dbReference type="PANTHER" id="PTHR43298">
    <property type="entry name" value="MULTIDRUG RESISTANCE PROTEIN NORM-RELATED"/>
    <property type="match status" value="1"/>
</dbReference>
<protein>
    <recommendedName>
        <fullName evidence="4">Probable multidrug resistance protein NorM</fullName>
    </recommendedName>
    <alternativeName>
        <fullName evidence="12">Multidrug-efflux transporter</fullName>
    </alternativeName>
</protein>
<keyword evidence="6" id="KW-0050">Antiport</keyword>
<comment type="subcellular location">
    <subcellularLocation>
        <location evidence="2">Cell membrane</location>
        <topology evidence="2">Multi-pass membrane protein</topology>
    </subcellularLocation>
</comment>
<dbReference type="EMBL" id="JANFXK010000022">
    <property type="protein sequence ID" value="MCQ4638211.1"/>
    <property type="molecule type" value="Genomic_DNA"/>
</dbReference>
<keyword evidence="8 13" id="KW-0812">Transmembrane</keyword>
<dbReference type="Proteomes" id="UP001524502">
    <property type="component" value="Unassembled WGS sequence"/>
</dbReference>
<organism evidence="14 15">
    <name type="scientific">Anaerovorax odorimutans</name>
    <dbReference type="NCBI Taxonomy" id="109327"/>
    <lineage>
        <taxon>Bacteria</taxon>
        <taxon>Bacillati</taxon>
        <taxon>Bacillota</taxon>
        <taxon>Clostridia</taxon>
        <taxon>Peptostreptococcales</taxon>
        <taxon>Anaerovoracaceae</taxon>
        <taxon>Anaerovorax</taxon>
    </lineage>
</organism>
<dbReference type="InterPro" id="IPR050222">
    <property type="entry name" value="MATE_MdtK"/>
</dbReference>
<feature type="transmembrane region" description="Helical" evidence="13">
    <location>
        <begin position="167"/>
        <end position="188"/>
    </location>
</feature>
<evidence type="ECO:0000256" key="5">
    <source>
        <dbReference type="ARBA" id="ARBA00022448"/>
    </source>
</evidence>
<proteinExistence type="inferred from homology"/>
<name>A0ABT1RSN2_9FIRM</name>